<protein>
    <submittedName>
        <fullName evidence="1">Phage terminase small subunit P27 family</fullName>
    </submittedName>
</protein>
<proteinExistence type="predicted"/>
<dbReference type="RefSeq" id="WP_235065940.1">
    <property type="nucleotide sequence ID" value="NZ_CP049802.1"/>
</dbReference>
<comment type="caution">
    <text evidence="1">The sequence shown here is derived from an EMBL/GenBank/DDBJ whole genome shotgun (WGS) entry which is preliminary data.</text>
</comment>
<name>A0ABS9NFD8_STAWA</name>
<organism evidence="1 2">
    <name type="scientific">Staphylococcus warneri</name>
    <dbReference type="NCBI Taxonomy" id="1292"/>
    <lineage>
        <taxon>Bacteria</taxon>
        <taxon>Bacillati</taxon>
        <taxon>Bacillota</taxon>
        <taxon>Bacilli</taxon>
        <taxon>Bacillales</taxon>
        <taxon>Staphylococcaceae</taxon>
        <taxon>Staphylococcus</taxon>
    </lineage>
</organism>
<accession>A0ABS9NFD8</accession>
<dbReference type="EMBL" id="JAANHJ010000001">
    <property type="protein sequence ID" value="MCG6225263.1"/>
    <property type="molecule type" value="Genomic_DNA"/>
</dbReference>
<sequence>MGRPRKLNAVKTGHHTKEELEQAQLVENGLFQFEPISVKPIPKDLPPQVQKEWLRIVPLLKELPISDLDYMLVKRYCEIICINDNAYEKVKEQGMYHKDTEKVNEHFKVYIDTLKALKNIATSLGITMDIRNRFLVTNI</sequence>
<reference evidence="1 2" key="1">
    <citation type="submission" date="2020-03" db="EMBL/GenBank/DDBJ databases">
        <title>Comparative genetics of Staphylococcus warneri persistents from caprine mastitis.</title>
        <authorList>
            <person name="Franca C.A."/>
            <person name="Rosa D.S."/>
            <person name="Silva A."/>
            <person name="Rodrigues D.L.N."/>
            <person name="Santos R.G."/>
            <person name="Castillo R.E.H."/>
            <person name="Moreira M.A.S."/>
            <person name="Lima M.C."/>
            <person name="Gouveia G.V."/>
            <person name="Gouveia J.J.S."/>
            <person name="Souza R.F.S."/>
            <person name="Bertram B."/>
            <person name="Azevedo V."/>
            <person name="Costa M."/>
        </authorList>
    </citation>
    <scope>NUCLEOTIDE SEQUENCE [LARGE SCALE GENOMIC DNA]</scope>
    <source>
        <strain evidence="1 2">Cap 9.2</strain>
    </source>
</reference>
<dbReference type="InterPro" id="IPR006448">
    <property type="entry name" value="Phage_term_ssu_P27"/>
</dbReference>
<dbReference type="Pfam" id="PF05119">
    <property type="entry name" value="Terminase_4"/>
    <property type="match status" value="1"/>
</dbReference>
<evidence type="ECO:0000313" key="1">
    <source>
        <dbReference type="EMBL" id="MCG6225263.1"/>
    </source>
</evidence>
<dbReference type="Proteomes" id="UP000814367">
    <property type="component" value="Unassembled WGS sequence"/>
</dbReference>
<gene>
    <name evidence="1" type="ORF">G8J23_04445</name>
</gene>
<evidence type="ECO:0000313" key="2">
    <source>
        <dbReference type="Proteomes" id="UP000814367"/>
    </source>
</evidence>
<keyword evidence="2" id="KW-1185">Reference proteome</keyword>